<evidence type="ECO:0000256" key="1">
    <source>
        <dbReference type="ARBA" id="ARBA00010839"/>
    </source>
</evidence>
<reference evidence="4 5" key="1">
    <citation type="submission" date="2018-08" db="EMBL/GenBank/DDBJ databases">
        <authorList>
            <person name="Khan S.A."/>
            <person name="Jeon C.O."/>
            <person name="Chun B.H."/>
            <person name="Jeong S.E."/>
        </authorList>
    </citation>
    <scope>NUCLEOTIDE SEQUENCE [LARGE SCALE GENOMIC DNA]</scope>
    <source>
        <strain evidence="4 5">S-16</strain>
    </source>
</reference>
<dbReference type="RefSeq" id="WP_124539767.1">
    <property type="nucleotide sequence ID" value="NZ_QUSW01000002.1"/>
</dbReference>
<comment type="caution">
    <text evidence="4">The sequence shown here is derived from an EMBL/GenBank/DDBJ whole genome shotgun (WGS) entry which is preliminary data.</text>
</comment>
<evidence type="ECO:0000313" key="5">
    <source>
        <dbReference type="Proteomes" id="UP000267464"/>
    </source>
</evidence>
<evidence type="ECO:0000256" key="2">
    <source>
        <dbReference type="HAMAP-Rule" id="MF_00612"/>
    </source>
</evidence>
<dbReference type="EMBL" id="QUSW01000002">
    <property type="protein sequence ID" value="RQP24862.1"/>
    <property type="molecule type" value="Genomic_DNA"/>
</dbReference>
<dbReference type="InterPro" id="IPR032710">
    <property type="entry name" value="NTF2-like_dom_sf"/>
</dbReference>
<proteinExistence type="inferred from homology"/>
<dbReference type="PANTHER" id="PTHR33747">
    <property type="entry name" value="UPF0225 PROTEIN SCO1677"/>
    <property type="match status" value="1"/>
</dbReference>
<dbReference type="HAMAP" id="MF_00612">
    <property type="entry name" value="UPF0225"/>
    <property type="match status" value="1"/>
</dbReference>
<dbReference type="Pfam" id="PF17775">
    <property type="entry name" value="YchJ_M-like"/>
    <property type="match status" value="1"/>
</dbReference>
<reference evidence="4 5" key="2">
    <citation type="submission" date="2018-12" db="EMBL/GenBank/DDBJ databases">
        <title>Rhizobacter gummiphilus sp. nov., a rubber-degrading bacterium isolated from the soil of a botanical garden in Japan.</title>
        <authorList>
            <person name="Shunsuke S.S."/>
        </authorList>
    </citation>
    <scope>NUCLEOTIDE SEQUENCE [LARGE SCALE GENOMIC DNA]</scope>
    <source>
        <strain evidence="4 5">S-16</strain>
    </source>
</reference>
<evidence type="ECO:0000313" key="4">
    <source>
        <dbReference type="EMBL" id="RQP24862.1"/>
    </source>
</evidence>
<feature type="domain" description="YchJ-like middle NTF2-like" evidence="3">
    <location>
        <begin position="32"/>
        <end position="125"/>
    </location>
</feature>
<dbReference type="InterPro" id="IPR048469">
    <property type="entry name" value="YchJ-like_M"/>
</dbReference>
<dbReference type="Pfam" id="PF02810">
    <property type="entry name" value="SEC-C"/>
    <property type="match status" value="1"/>
</dbReference>
<organism evidence="4 5">
    <name type="scientific">Piscinibacter terrae</name>
    <dbReference type="NCBI Taxonomy" id="2496871"/>
    <lineage>
        <taxon>Bacteria</taxon>
        <taxon>Pseudomonadati</taxon>
        <taxon>Pseudomonadota</taxon>
        <taxon>Betaproteobacteria</taxon>
        <taxon>Burkholderiales</taxon>
        <taxon>Sphaerotilaceae</taxon>
        <taxon>Piscinibacter</taxon>
    </lineage>
</organism>
<dbReference type="PANTHER" id="PTHR33747:SF1">
    <property type="entry name" value="ADENYLATE CYCLASE-ASSOCIATED CAP C-TERMINAL DOMAIN-CONTAINING PROTEIN"/>
    <property type="match status" value="1"/>
</dbReference>
<gene>
    <name evidence="4" type="ORF">DZC73_08295</name>
</gene>
<dbReference type="SUPFAM" id="SSF54427">
    <property type="entry name" value="NTF2-like"/>
    <property type="match status" value="1"/>
</dbReference>
<dbReference type="OrthoDB" id="21421at2"/>
<evidence type="ECO:0000259" key="3">
    <source>
        <dbReference type="Pfam" id="PF17775"/>
    </source>
</evidence>
<dbReference type="AlphaFoldDB" id="A0A3N7J1P4"/>
<sequence length="128" mass="14214">MTSTTCPCGTALPYAHCCGRYHAGEQHLMAPTAEALMRSRYSAFVLDLRDYLLATWHASTRPAELEPNPPGLKWLGLEVKQSAQQDAGHATVAFVARSKLGGRAHRLHETSRFVREDGRWFYVDGDVA</sequence>
<dbReference type="InterPro" id="IPR004027">
    <property type="entry name" value="SEC_C_motif"/>
</dbReference>
<name>A0A3N7J1P4_9BURK</name>
<protein>
    <recommendedName>
        <fullName evidence="2">UPF0225 protein DZC73_08295</fullName>
    </recommendedName>
</protein>
<accession>A0A3N7J1P4</accession>
<dbReference type="InterPro" id="IPR023006">
    <property type="entry name" value="YchJ-like"/>
</dbReference>
<comment type="similarity">
    <text evidence="1 2">Belongs to the UPF0225 family.</text>
</comment>
<dbReference type="Gene3D" id="3.10.450.50">
    <property type="match status" value="1"/>
</dbReference>
<dbReference type="Proteomes" id="UP000267464">
    <property type="component" value="Unassembled WGS sequence"/>
</dbReference>
<keyword evidence="5" id="KW-1185">Reference proteome</keyword>